<keyword evidence="5" id="KW-0539">Nucleus</keyword>
<dbReference type="Proteomes" id="UP001360560">
    <property type="component" value="Unassembled WGS sequence"/>
</dbReference>
<gene>
    <name evidence="8" type="ORF">DASC09_046630</name>
</gene>
<sequence>MSGAYGEDDKYIYKLEICQQPQRARMCGLGDKDRRQISPPPCIQLIIIDKATNQEIPPEKVPNAACYMLIAELWDPKGTKNLSIVDTLQESQPNGNGDGNNNEEDDDEYLVTGTVQRPPYNETTYQAADPNSANSLESVTLVNKLDDPAPTRNLIGNNVTNAFKLYDEHNKLGIWFVLQDLSIRIEGKFKLRFSLFKLDPTTIFDSIDNKPEIDLNSAGSTVPILDFKYTDVFQVYSAKKFPGVMDSTPLSKAFASQGVKIPIRRDKKGGN</sequence>
<dbReference type="RefSeq" id="XP_064854334.1">
    <property type="nucleotide sequence ID" value="XM_064998262.1"/>
</dbReference>
<dbReference type="EMBL" id="BTFZ01000011">
    <property type="protein sequence ID" value="GMM37338.1"/>
    <property type="molecule type" value="Genomic_DNA"/>
</dbReference>
<evidence type="ECO:0000313" key="9">
    <source>
        <dbReference type="Proteomes" id="UP001360560"/>
    </source>
</evidence>
<organism evidence="8 9">
    <name type="scientific">Saccharomycopsis crataegensis</name>
    <dbReference type="NCBI Taxonomy" id="43959"/>
    <lineage>
        <taxon>Eukaryota</taxon>
        <taxon>Fungi</taxon>
        <taxon>Dikarya</taxon>
        <taxon>Ascomycota</taxon>
        <taxon>Saccharomycotina</taxon>
        <taxon>Saccharomycetes</taxon>
        <taxon>Saccharomycopsidaceae</taxon>
        <taxon>Saccharomycopsis</taxon>
    </lineage>
</organism>
<proteinExistence type="inferred from homology"/>
<evidence type="ECO:0000256" key="5">
    <source>
        <dbReference type="ARBA" id="ARBA00023242"/>
    </source>
</evidence>
<evidence type="ECO:0000256" key="1">
    <source>
        <dbReference type="ARBA" id="ARBA00004123"/>
    </source>
</evidence>
<dbReference type="Pfam" id="PF11754">
    <property type="entry name" value="Velvet"/>
    <property type="match status" value="1"/>
</dbReference>
<evidence type="ECO:0000256" key="2">
    <source>
        <dbReference type="ARBA" id="ARBA00022969"/>
    </source>
</evidence>
<keyword evidence="9" id="KW-1185">Reference proteome</keyword>
<comment type="subcellular location">
    <subcellularLocation>
        <location evidence="1">Nucleus</location>
    </subcellularLocation>
</comment>
<evidence type="ECO:0000256" key="3">
    <source>
        <dbReference type="ARBA" id="ARBA00023015"/>
    </source>
</evidence>
<keyword evidence="4" id="KW-0804">Transcription</keyword>
<dbReference type="PROSITE" id="PS51821">
    <property type="entry name" value="VELVET"/>
    <property type="match status" value="1"/>
</dbReference>
<reference evidence="8 9" key="1">
    <citation type="journal article" date="2023" name="Elife">
        <title>Identification of key yeast species and microbe-microbe interactions impacting larval growth of Drosophila in the wild.</title>
        <authorList>
            <person name="Mure A."/>
            <person name="Sugiura Y."/>
            <person name="Maeda R."/>
            <person name="Honda K."/>
            <person name="Sakurai N."/>
            <person name="Takahashi Y."/>
            <person name="Watada M."/>
            <person name="Katoh T."/>
            <person name="Gotoh A."/>
            <person name="Gotoh Y."/>
            <person name="Taniguchi I."/>
            <person name="Nakamura K."/>
            <person name="Hayashi T."/>
            <person name="Katayama T."/>
            <person name="Uemura T."/>
            <person name="Hattori Y."/>
        </authorList>
    </citation>
    <scope>NUCLEOTIDE SEQUENCE [LARGE SCALE GENOMIC DNA]</scope>
    <source>
        <strain evidence="8 9">SC-9</strain>
    </source>
</reference>
<protein>
    <recommendedName>
        <fullName evidence="7">Velvet domain-containing protein</fullName>
    </recommendedName>
</protein>
<name>A0AAV5QQY9_9ASCO</name>
<accession>A0AAV5QQY9</accession>
<dbReference type="GeneID" id="90075313"/>
<dbReference type="PANTHER" id="PTHR33572:SF3">
    <property type="entry name" value="VELVET COMPLEX SUBUNIT B"/>
    <property type="match status" value="1"/>
</dbReference>
<evidence type="ECO:0000259" key="7">
    <source>
        <dbReference type="PROSITE" id="PS51821"/>
    </source>
</evidence>
<dbReference type="AlphaFoldDB" id="A0AAV5QQY9"/>
<keyword evidence="3" id="KW-0805">Transcription regulation</keyword>
<evidence type="ECO:0000256" key="4">
    <source>
        <dbReference type="ARBA" id="ARBA00023163"/>
    </source>
</evidence>
<dbReference type="Gene3D" id="2.60.40.3960">
    <property type="entry name" value="Velvet domain"/>
    <property type="match status" value="1"/>
</dbReference>
<dbReference type="PANTHER" id="PTHR33572">
    <property type="entry name" value="SPORE DEVELOPMENT REGULATOR VOSA"/>
    <property type="match status" value="1"/>
</dbReference>
<dbReference type="InterPro" id="IPR021740">
    <property type="entry name" value="Velvet"/>
</dbReference>
<dbReference type="GO" id="GO:0005634">
    <property type="term" value="C:nucleus"/>
    <property type="evidence" value="ECO:0007669"/>
    <property type="project" value="UniProtKB-SubCell"/>
</dbReference>
<dbReference type="GO" id="GO:0030435">
    <property type="term" value="P:sporulation resulting in formation of a cellular spore"/>
    <property type="evidence" value="ECO:0007669"/>
    <property type="project" value="UniProtKB-KW"/>
</dbReference>
<keyword evidence="2" id="KW-0749">Sporulation</keyword>
<comment type="similarity">
    <text evidence="6">Belongs to the velvet family. VelB subfamily.</text>
</comment>
<feature type="domain" description="Velvet" evidence="7">
    <location>
        <begin position="8"/>
        <end position="264"/>
    </location>
</feature>
<evidence type="ECO:0000313" key="8">
    <source>
        <dbReference type="EMBL" id="GMM37338.1"/>
    </source>
</evidence>
<dbReference type="InterPro" id="IPR037525">
    <property type="entry name" value="Velvet_dom"/>
</dbReference>
<dbReference type="InterPro" id="IPR038491">
    <property type="entry name" value="Velvet_dom_sf"/>
</dbReference>
<evidence type="ECO:0000256" key="6">
    <source>
        <dbReference type="ARBA" id="ARBA00038045"/>
    </source>
</evidence>
<comment type="caution">
    <text evidence="8">The sequence shown here is derived from an EMBL/GenBank/DDBJ whole genome shotgun (WGS) entry which is preliminary data.</text>
</comment>